<dbReference type="InterPro" id="IPR008942">
    <property type="entry name" value="ENTH_VHS"/>
</dbReference>
<name>A0ABR2HWC4_9EUKA</name>
<feature type="domain" description="CID" evidence="1">
    <location>
        <begin position="2"/>
        <end position="139"/>
    </location>
</feature>
<sequence>MDQEQAIKLLSERLDTYDDPQFVFVDCICWFADDFARFKKGIINEILRRIRHPPILPQKHIEQPILPLYYLVDAISKNCEPSYSAQFGERLPQVFEQSLHLNDKHLNDKLFNLVEHWKLENIFSEYVIESLQECVRNYKKINAPPPPSISVPNIMPQSNVNFIQETNQIPVNDYMHPINPNVEVIEQSINDSTEQISITPNQSPDIINDTLQFAESGTTDEDHRMSREWMKSSAKWEQSKFDINERLVRDLDIDDHQRTSQQSIKMVRLTPENANARCISCSGTFDRCVGPNGEECLKDAIFEEGKGYIHEKCKNYEAETDENELIRRVLNLH</sequence>
<proteinExistence type="predicted"/>
<dbReference type="Gene3D" id="1.25.40.90">
    <property type="match status" value="1"/>
</dbReference>
<dbReference type="SUPFAM" id="SSF48464">
    <property type="entry name" value="ENTH/VHS domain"/>
    <property type="match status" value="1"/>
</dbReference>
<keyword evidence="3" id="KW-1185">Reference proteome</keyword>
<gene>
    <name evidence="2" type="ORF">M9Y10_016349</name>
</gene>
<reference evidence="2 3" key="1">
    <citation type="submission" date="2024-04" db="EMBL/GenBank/DDBJ databases">
        <title>Tritrichomonas musculus Genome.</title>
        <authorList>
            <person name="Alves-Ferreira E."/>
            <person name="Grigg M."/>
            <person name="Lorenzi H."/>
            <person name="Galac M."/>
        </authorList>
    </citation>
    <scope>NUCLEOTIDE SEQUENCE [LARGE SCALE GENOMIC DNA]</scope>
    <source>
        <strain evidence="2 3">EAF2021</strain>
    </source>
</reference>
<evidence type="ECO:0000313" key="2">
    <source>
        <dbReference type="EMBL" id="KAK8853806.1"/>
    </source>
</evidence>
<comment type="caution">
    <text evidence="2">The sequence shown here is derived from an EMBL/GenBank/DDBJ whole genome shotgun (WGS) entry which is preliminary data.</text>
</comment>
<dbReference type="Proteomes" id="UP001470230">
    <property type="component" value="Unassembled WGS sequence"/>
</dbReference>
<dbReference type="Pfam" id="PF04818">
    <property type="entry name" value="CID"/>
    <property type="match status" value="1"/>
</dbReference>
<evidence type="ECO:0000313" key="3">
    <source>
        <dbReference type="Proteomes" id="UP001470230"/>
    </source>
</evidence>
<dbReference type="EMBL" id="JAPFFF010000021">
    <property type="protein sequence ID" value="KAK8853806.1"/>
    <property type="molecule type" value="Genomic_DNA"/>
</dbReference>
<dbReference type="PROSITE" id="PS51391">
    <property type="entry name" value="CID"/>
    <property type="match status" value="1"/>
</dbReference>
<organism evidence="2 3">
    <name type="scientific">Tritrichomonas musculus</name>
    <dbReference type="NCBI Taxonomy" id="1915356"/>
    <lineage>
        <taxon>Eukaryota</taxon>
        <taxon>Metamonada</taxon>
        <taxon>Parabasalia</taxon>
        <taxon>Tritrichomonadida</taxon>
        <taxon>Tritrichomonadidae</taxon>
        <taxon>Tritrichomonas</taxon>
    </lineage>
</organism>
<accession>A0ABR2HWC4</accession>
<evidence type="ECO:0000259" key="1">
    <source>
        <dbReference type="PROSITE" id="PS51391"/>
    </source>
</evidence>
<dbReference type="InterPro" id="IPR006569">
    <property type="entry name" value="CID_dom"/>
</dbReference>
<protein>
    <recommendedName>
        <fullName evidence="1">CID domain-containing protein</fullName>
    </recommendedName>
</protein>